<organism evidence="2 3">
    <name type="scientific">Punica granatum</name>
    <name type="common">Pomegranate</name>
    <dbReference type="NCBI Taxonomy" id="22663"/>
    <lineage>
        <taxon>Eukaryota</taxon>
        <taxon>Viridiplantae</taxon>
        <taxon>Streptophyta</taxon>
        <taxon>Embryophyta</taxon>
        <taxon>Tracheophyta</taxon>
        <taxon>Spermatophyta</taxon>
        <taxon>Magnoliopsida</taxon>
        <taxon>eudicotyledons</taxon>
        <taxon>Gunneridae</taxon>
        <taxon>Pentapetalae</taxon>
        <taxon>rosids</taxon>
        <taxon>malvids</taxon>
        <taxon>Myrtales</taxon>
        <taxon>Lythraceae</taxon>
        <taxon>Punica</taxon>
    </lineage>
</organism>
<gene>
    <name evidence="2" type="ORF">CRG98_049416</name>
</gene>
<evidence type="ECO:0000256" key="1">
    <source>
        <dbReference type="SAM" id="MobiDB-lite"/>
    </source>
</evidence>
<dbReference type="Proteomes" id="UP000233551">
    <property type="component" value="Unassembled WGS sequence"/>
</dbReference>
<feature type="non-terminal residue" evidence="2">
    <location>
        <position position="1"/>
    </location>
</feature>
<protein>
    <submittedName>
        <fullName evidence="2">Uncharacterized protein</fullName>
    </submittedName>
</protein>
<evidence type="ECO:0000313" key="3">
    <source>
        <dbReference type="Proteomes" id="UP000233551"/>
    </source>
</evidence>
<accession>A0A2I0HEX9</accession>
<name>A0A2I0HEX9_PUNGR</name>
<keyword evidence="3" id="KW-1185">Reference proteome</keyword>
<proteinExistence type="predicted"/>
<feature type="region of interest" description="Disordered" evidence="1">
    <location>
        <begin position="1"/>
        <end position="21"/>
    </location>
</feature>
<sequence>GCAGIMWPRGKESPKASGTPRNLTAPIAKGMAVGFLAWPNPPKALLPRSRIIPSV</sequence>
<dbReference type="AlphaFoldDB" id="A0A2I0HEX9"/>
<reference evidence="2 3" key="1">
    <citation type="submission" date="2017-11" db="EMBL/GenBank/DDBJ databases">
        <title>De-novo sequencing of pomegranate (Punica granatum L.) genome.</title>
        <authorList>
            <person name="Akparov Z."/>
            <person name="Amiraslanov A."/>
            <person name="Hajiyeva S."/>
            <person name="Abbasov M."/>
            <person name="Kaur K."/>
            <person name="Hamwieh A."/>
            <person name="Solovyev V."/>
            <person name="Salamov A."/>
            <person name="Braich B."/>
            <person name="Kosarev P."/>
            <person name="Mahmoud A."/>
            <person name="Hajiyev E."/>
            <person name="Babayeva S."/>
            <person name="Izzatullayeva V."/>
            <person name="Mammadov A."/>
            <person name="Mammadov A."/>
            <person name="Sharifova S."/>
            <person name="Ojaghi J."/>
            <person name="Eynullazada K."/>
            <person name="Bayramov B."/>
            <person name="Abdulazimova A."/>
            <person name="Shahmuradov I."/>
        </authorList>
    </citation>
    <scope>NUCLEOTIDE SEQUENCE [LARGE SCALE GENOMIC DNA]</scope>
    <source>
        <strain evidence="3">cv. AG2017</strain>
        <tissue evidence="2">Leaf</tissue>
    </source>
</reference>
<comment type="caution">
    <text evidence="2">The sequence shown here is derived from an EMBL/GenBank/DDBJ whole genome shotgun (WGS) entry which is preliminary data.</text>
</comment>
<dbReference type="EMBL" id="PGOL01039495">
    <property type="protein sequence ID" value="PKI18310.1"/>
    <property type="molecule type" value="Genomic_DNA"/>
</dbReference>
<evidence type="ECO:0000313" key="2">
    <source>
        <dbReference type="EMBL" id="PKI18310.1"/>
    </source>
</evidence>